<evidence type="ECO:0000256" key="4">
    <source>
        <dbReference type="ARBA" id="ARBA00022840"/>
    </source>
</evidence>
<feature type="region of interest" description="Disordered" evidence="5">
    <location>
        <begin position="1232"/>
        <end position="1255"/>
    </location>
</feature>
<dbReference type="GO" id="GO:0005524">
    <property type="term" value="F:ATP binding"/>
    <property type="evidence" value="ECO:0007669"/>
    <property type="project" value="UniProtKB-KW"/>
</dbReference>
<dbReference type="Proteomes" id="UP000324767">
    <property type="component" value="Unassembled WGS sequence"/>
</dbReference>
<feature type="region of interest" description="Disordered" evidence="5">
    <location>
        <begin position="1746"/>
        <end position="1831"/>
    </location>
</feature>
<dbReference type="InterPro" id="IPR059032">
    <property type="entry name" value="WHD_DDX60"/>
</dbReference>
<evidence type="ECO:0000259" key="7">
    <source>
        <dbReference type="PROSITE" id="PS51194"/>
    </source>
</evidence>
<feature type="compositionally biased region" description="Acidic residues" evidence="5">
    <location>
        <begin position="1786"/>
        <end position="1796"/>
    </location>
</feature>
<evidence type="ECO:0000259" key="6">
    <source>
        <dbReference type="PROSITE" id="PS51192"/>
    </source>
</evidence>
<dbReference type="Gene3D" id="3.40.50.300">
    <property type="entry name" value="P-loop containing nucleotide triphosphate hydrolases"/>
    <property type="match status" value="2"/>
</dbReference>
<dbReference type="OrthoDB" id="2320933at2759"/>
<evidence type="ECO:0000256" key="3">
    <source>
        <dbReference type="ARBA" id="ARBA00022806"/>
    </source>
</evidence>
<dbReference type="SMART" id="SM00490">
    <property type="entry name" value="HELICc"/>
    <property type="match status" value="1"/>
</dbReference>
<dbReference type="GO" id="GO:0016787">
    <property type="term" value="F:hydrolase activity"/>
    <property type="evidence" value="ECO:0007669"/>
    <property type="project" value="UniProtKB-KW"/>
</dbReference>
<proteinExistence type="predicted"/>
<protein>
    <recommendedName>
        <fullName evidence="10">P-loop containing nucleoside triphosphate hydrolase protein</fullName>
    </recommendedName>
</protein>
<evidence type="ECO:0008006" key="10">
    <source>
        <dbReference type="Google" id="ProtNLM"/>
    </source>
</evidence>
<evidence type="ECO:0000256" key="1">
    <source>
        <dbReference type="ARBA" id="ARBA00022741"/>
    </source>
</evidence>
<name>A0A5M8Q4P9_9LECA</name>
<reference evidence="8 9" key="1">
    <citation type="submission" date="2019-09" db="EMBL/GenBank/DDBJ databases">
        <title>The hologenome of the rock-dwelling lichen Lasallia pustulata.</title>
        <authorList>
            <person name="Greshake Tzovaras B."/>
            <person name="Segers F."/>
            <person name="Bicker A."/>
            <person name="Dal Grande F."/>
            <person name="Otte J."/>
            <person name="Hankeln T."/>
            <person name="Schmitt I."/>
            <person name="Ebersberger I."/>
        </authorList>
    </citation>
    <scope>NUCLEOTIDE SEQUENCE [LARGE SCALE GENOMIC DNA]</scope>
    <source>
        <strain evidence="8">A1-1</strain>
    </source>
</reference>
<dbReference type="Pfam" id="PF23002">
    <property type="entry name" value="PIN-like_DDX60"/>
    <property type="match status" value="1"/>
</dbReference>
<gene>
    <name evidence="8" type="ORF">FRX48_00778</name>
</gene>
<evidence type="ECO:0000313" key="8">
    <source>
        <dbReference type="EMBL" id="KAA6416059.1"/>
    </source>
</evidence>
<dbReference type="GO" id="GO:0005737">
    <property type="term" value="C:cytoplasm"/>
    <property type="evidence" value="ECO:0007669"/>
    <property type="project" value="TreeGrafter"/>
</dbReference>
<dbReference type="PROSITE" id="PS51194">
    <property type="entry name" value="HELICASE_CTER"/>
    <property type="match status" value="1"/>
</dbReference>
<dbReference type="InterPro" id="IPR011545">
    <property type="entry name" value="DEAD/DEAH_box_helicase_dom"/>
</dbReference>
<dbReference type="InterPro" id="IPR014001">
    <property type="entry name" value="Helicase_ATP-bd"/>
</dbReference>
<keyword evidence="2" id="KW-0378">Hydrolase</keyword>
<evidence type="ECO:0000313" key="9">
    <source>
        <dbReference type="Proteomes" id="UP000324767"/>
    </source>
</evidence>
<feature type="domain" description="Helicase C-terminal" evidence="7">
    <location>
        <begin position="1276"/>
        <end position="1427"/>
    </location>
</feature>
<dbReference type="Pfam" id="PF26076">
    <property type="entry name" value="WHD_DDX60"/>
    <property type="match status" value="1"/>
</dbReference>
<dbReference type="Pfam" id="PF00270">
    <property type="entry name" value="DEAD"/>
    <property type="match status" value="1"/>
</dbReference>
<feature type="domain" description="Helicase ATP-binding" evidence="6">
    <location>
        <begin position="815"/>
        <end position="985"/>
    </location>
</feature>
<keyword evidence="3" id="KW-0347">Helicase</keyword>
<feature type="compositionally biased region" description="Low complexity" evidence="5">
    <location>
        <begin position="1822"/>
        <end position="1831"/>
    </location>
</feature>
<keyword evidence="4" id="KW-0067">ATP-binding</keyword>
<dbReference type="FunFam" id="3.40.50.300:FF:001039">
    <property type="entry name" value="ATP-dependent RNA helicase DDX60"/>
    <property type="match status" value="1"/>
</dbReference>
<dbReference type="PANTHER" id="PTHR44533">
    <property type="entry name" value="DEAD/H RNA HELICASE, PUTATIVE-RELATED"/>
    <property type="match status" value="1"/>
</dbReference>
<dbReference type="PROSITE" id="PS51192">
    <property type="entry name" value="HELICASE_ATP_BIND_1"/>
    <property type="match status" value="1"/>
</dbReference>
<dbReference type="SUPFAM" id="SSF52540">
    <property type="entry name" value="P-loop containing nucleoside triphosphate hydrolases"/>
    <property type="match status" value="1"/>
</dbReference>
<feature type="compositionally biased region" description="Polar residues" evidence="5">
    <location>
        <begin position="588"/>
        <end position="604"/>
    </location>
</feature>
<dbReference type="SMART" id="SM00487">
    <property type="entry name" value="DEXDc"/>
    <property type="match status" value="1"/>
</dbReference>
<organism evidence="8 9">
    <name type="scientific">Lasallia pustulata</name>
    <dbReference type="NCBI Taxonomy" id="136370"/>
    <lineage>
        <taxon>Eukaryota</taxon>
        <taxon>Fungi</taxon>
        <taxon>Dikarya</taxon>
        <taxon>Ascomycota</taxon>
        <taxon>Pezizomycotina</taxon>
        <taxon>Lecanoromycetes</taxon>
        <taxon>OSLEUM clade</taxon>
        <taxon>Umbilicariomycetidae</taxon>
        <taxon>Umbilicariales</taxon>
        <taxon>Umbilicariaceae</taxon>
        <taxon>Lasallia</taxon>
    </lineage>
</organism>
<comment type="caution">
    <text evidence="8">The sequence shown here is derived from an EMBL/GenBank/DDBJ whole genome shotgun (WGS) entry which is preliminary data.</text>
</comment>
<dbReference type="InterPro" id="IPR052431">
    <property type="entry name" value="SKI2_subfamily_helicases"/>
</dbReference>
<dbReference type="CDD" id="cd18025">
    <property type="entry name" value="DEXHc_DDX60"/>
    <property type="match status" value="1"/>
</dbReference>
<dbReference type="Pfam" id="PF00271">
    <property type="entry name" value="Helicase_C"/>
    <property type="match status" value="1"/>
</dbReference>
<dbReference type="CDD" id="cd18795">
    <property type="entry name" value="SF2_C_Ski2"/>
    <property type="match status" value="1"/>
</dbReference>
<dbReference type="GO" id="GO:0004386">
    <property type="term" value="F:helicase activity"/>
    <property type="evidence" value="ECO:0007669"/>
    <property type="project" value="UniProtKB-KW"/>
</dbReference>
<feature type="region of interest" description="Disordered" evidence="5">
    <location>
        <begin position="584"/>
        <end position="629"/>
    </location>
</feature>
<sequence length="1855" mass="208456">MSSPNHPFSLLSPSRSSPILSLPCSTACEEEGTPNMDSEVLDWYLGLNNRTLDLVGDYAGNERFLLEGDSLLLHCFGDTKIDFEDGFQLLHAVYAVERFLEALVRRLCNFHLVFFGDHKALCVPPHNFPLKDLYLLARSVIIKHFTYHLPKSHPEIKIHNFSSVHDPTFENYLESSGIYFIMCHDGAHTPIKSGMKHSVLGASNESWRKVAFRKMIRQFISLGFNVALVNGLEVRDTKVMAMIVEGKRENLASSGNQKHAVTSEVPARGVLETETTNIRLTKQSDCLDTFLRSLPLRLPKHHGPGSISNASSTGANSLTERLNLVIFTLSQMLVQQPARAPLASAFLLHATLLSHVPLSARRMKELELAGRSGIADYRQFLNDFALTARAAIDCSRWKQHFDDCGVQCDVVDLVDGRLFKTVLSEIQGRSNAMTLLPEEIMQDFHSAACIVKVHSGVQLQLLAEHHLKGKVLLPPLEQSFVSSVLPFSNVVFDQHLESIKIDVDIRGAPDTDRRTTRIFREVTHWHNPKRPIDRMKAIQVRNDKEGQRLLRSNQRYMDEMMKYAASLTNAAGKILDPKTITVQKAAKPSSSTNMLNVKESNASSDTKRSKPGKKIPGNRGKELAQASIKSKKDAYAEKTLSSWATMRAMFDKIADPEARYQRTRTYFQELAADKVEILDAEITLYSLQPLLEIWSEFCQADTRSEGYKIAALVWYEIKRLWKVENGLTKTIVTHALEICRILGIPADNKVSAITIDRPLTFTFKVPFAPSITLSIGISPQEFQLLHCGPYMDRHMDSRPDARVPFNPDGWQRAVLDELDADHSVFVVAPTSAGKTFISFYAMEKILRADDDGVLVYVAPTKALVNQIGAEVQARFSKTYKHGGKSVWAIHTRDYRVNNPVGCQILVTVPHILQIMLLAPSNAKSWAPRVKRIIFDEIHSIGQAEDGVVWEQLLLLAPCPIIALSATVGNPEQFNDWLAATQRSSGFELTMIQHQHRYSDLRKFVYNPPEEFAFKELGKRSTLGDVGLDGIPGFRFFHPVASLVNKSRGMPADLALEARDCFILWQTMARHQTTKHPVPEELGPKTSCPQTIAKVDIVTWEKDTKKLLSSWMSDPSSPFNKVLEELCAPLETPRLSELQVSPANHTAKTAEVIDPDDLCQTALPLVTDLYERNALPAILFNFDRSKCEDIARAIFYRLQQAETSWKETSMKWKLLMEGYEKWKATKDIKAAKEVKSTKNKDKDGERLSRTGVERESAEREESHYRFFDPNAPCKEFSFADVHKVEKSEIEDYFKKLQWKGVAKWLITALTRGIGVHHAGMNRKYRQTVEILFRKGYLRVVIATGTLALGINMPCKTVVFSGDSVFLTALNFRQCAGRAGRRGFDILGNVVFHGIPLDKACRLLSSRLPDLNGHFPITTTLILRLFTLLHESKSSTYARRAINSLLSQPRLYLGGESFKDQVLHHVRFSIDYLRRQQLLGPAGEPINFTSCVSHLYFTENSSFAFHALLKAGYFHSLCADIHEKPRAVLRQLMMVMAHLFGRRPCRQSDSEYIEKIVKRSSSIVFLPRLPQRATRILQRHNQETLETFTAYVKTFAKQHVVGDDRTLPLTGLPVGGSHATPINALHPLPATTACSRFVALSGHSDTFTSISDLCSSTRSDIFLEKAVIPHLDIPSATPLNAYLYDFFMHGAVQPLEIANGIRRGDVWFLLNDFSLVLATILTSLANFLGVKPMDDGEMVRIVGQGDALEEDVDGEEESVEPPDKSSTLARAKSPEPSLKVQKNPLPDCWDDSDWEGQEDLITGEQETPTSNAFDEWMDADNYSESDSSSSEEGLSDVLLAMQMLKAEFDEKFKAMWA</sequence>
<dbReference type="PANTHER" id="PTHR44533:SF4">
    <property type="entry name" value="DEAD_H RNA HELICASE, PUTATIVE-RELATED"/>
    <property type="match status" value="1"/>
</dbReference>
<dbReference type="InterPro" id="IPR001650">
    <property type="entry name" value="Helicase_C-like"/>
</dbReference>
<evidence type="ECO:0000256" key="2">
    <source>
        <dbReference type="ARBA" id="ARBA00022801"/>
    </source>
</evidence>
<evidence type="ECO:0000256" key="5">
    <source>
        <dbReference type="SAM" id="MobiDB-lite"/>
    </source>
</evidence>
<feature type="compositionally biased region" description="Acidic residues" evidence="5">
    <location>
        <begin position="1746"/>
        <end position="1758"/>
    </location>
</feature>
<dbReference type="InterPro" id="IPR055124">
    <property type="entry name" value="PIN-like_DDX60"/>
</dbReference>
<accession>A0A5M8Q4P9</accession>
<dbReference type="GO" id="GO:0003676">
    <property type="term" value="F:nucleic acid binding"/>
    <property type="evidence" value="ECO:0007669"/>
    <property type="project" value="InterPro"/>
</dbReference>
<dbReference type="EMBL" id="VXIT01000001">
    <property type="protein sequence ID" value="KAA6416059.1"/>
    <property type="molecule type" value="Genomic_DNA"/>
</dbReference>
<keyword evidence="1" id="KW-0547">Nucleotide-binding</keyword>
<dbReference type="InterPro" id="IPR027417">
    <property type="entry name" value="P-loop_NTPase"/>
</dbReference>